<dbReference type="Pfam" id="PF00293">
    <property type="entry name" value="NUDIX"/>
    <property type="match status" value="1"/>
</dbReference>
<dbReference type="RefSeq" id="WP_165231047.1">
    <property type="nucleotide sequence ID" value="NZ_CP049257.1"/>
</dbReference>
<evidence type="ECO:0000313" key="4">
    <source>
        <dbReference type="EMBL" id="QIG42804.1"/>
    </source>
</evidence>
<comment type="cofactor">
    <cofactor evidence="1">
        <name>Mg(2+)</name>
        <dbReference type="ChEBI" id="CHEBI:18420"/>
    </cofactor>
</comment>
<proteinExistence type="predicted"/>
<reference evidence="4 5" key="1">
    <citation type="submission" date="2020-02" db="EMBL/GenBank/DDBJ databases">
        <title>Full genome sequence of Nocardioides sp. R-3366.</title>
        <authorList>
            <person name="Im W.-T."/>
        </authorList>
    </citation>
    <scope>NUCLEOTIDE SEQUENCE [LARGE SCALE GENOMIC DNA]</scope>
    <source>
        <strain evidence="4 5">R-3366</strain>
    </source>
</reference>
<keyword evidence="2" id="KW-0378">Hydrolase</keyword>
<dbReference type="PROSITE" id="PS51462">
    <property type="entry name" value="NUDIX"/>
    <property type="match status" value="1"/>
</dbReference>
<dbReference type="InterPro" id="IPR015797">
    <property type="entry name" value="NUDIX_hydrolase-like_dom_sf"/>
</dbReference>
<evidence type="ECO:0000256" key="2">
    <source>
        <dbReference type="ARBA" id="ARBA00022801"/>
    </source>
</evidence>
<evidence type="ECO:0000256" key="1">
    <source>
        <dbReference type="ARBA" id="ARBA00001946"/>
    </source>
</evidence>
<evidence type="ECO:0000259" key="3">
    <source>
        <dbReference type="PROSITE" id="PS51462"/>
    </source>
</evidence>
<name>A0A6G6WC51_9ACTN</name>
<dbReference type="EMBL" id="CP049257">
    <property type="protein sequence ID" value="QIG42804.1"/>
    <property type="molecule type" value="Genomic_DNA"/>
</dbReference>
<sequence>MSWTTCRLGHRHWGPRGAAGLLVADAGRALLQLRAGWAHQGGTWSVPGGARERGESGVETALREAGEEMAIRPAEVDVRASYVADCGGGWTYETVLGVPATAPLHVEHLSESVRHVWAEADEVDDLPLHPAFRAAWDAPDGELRAFVGATSPA</sequence>
<dbReference type="Gene3D" id="3.90.79.10">
    <property type="entry name" value="Nucleoside Triphosphate Pyrophosphohydrolase"/>
    <property type="match status" value="1"/>
</dbReference>
<evidence type="ECO:0000313" key="5">
    <source>
        <dbReference type="Proteomes" id="UP000502996"/>
    </source>
</evidence>
<gene>
    <name evidence="4" type="ORF">G5V58_08475</name>
</gene>
<protein>
    <submittedName>
        <fullName evidence="4">NUDIX domain-containing protein</fullName>
    </submittedName>
</protein>
<dbReference type="PANTHER" id="PTHR43046">
    <property type="entry name" value="GDP-MANNOSE MANNOSYL HYDROLASE"/>
    <property type="match status" value="1"/>
</dbReference>
<accession>A0A6G6WC51</accession>
<dbReference type="SUPFAM" id="SSF55811">
    <property type="entry name" value="Nudix"/>
    <property type="match status" value="1"/>
</dbReference>
<feature type="domain" description="Nudix hydrolase" evidence="3">
    <location>
        <begin position="14"/>
        <end position="143"/>
    </location>
</feature>
<keyword evidence="5" id="KW-1185">Reference proteome</keyword>
<organism evidence="4 5">
    <name type="scientific">Nocardioides anomalus</name>
    <dbReference type="NCBI Taxonomy" id="2712223"/>
    <lineage>
        <taxon>Bacteria</taxon>
        <taxon>Bacillati</taxon>
        <taxon>Actinomycetota</taxon>
        <taxon>Actinomycetes</taxon>
        <taxon>Propionibacteriales</taxon>
        <taxon>Nocardioidaceae</taxon>
        <taxon>Nocardioides</taxon>
    </lineage>
</organism>
<dbReference type="Proteomes" id="UP000502996">
    <property type="component" value="Chromosome"/>
</dbReference>
<dbReference type="KEGG" id="nano:G5V58_08475"/>
<dbReference type="AlphaFoldDB" id="A0A6G6WC51"/>
<dbReference type="PANTHER" id="PTHR43046:SF2">
    <property type="entry name" value="8-OXO-DGTP DIPHOSPHATASE-RELATED"/>
    <property type="match status" value="1"/>
</dbReference>
<dbReference type="InterPro" id="IPR000086">
    <property type="entry name" value="NUDIX_hydrolase_dom"/>
</dbReference>
<dbReference type="GO" id="GO:0016787">
    <property type="term" value="F:hydrolase activity"/>
    <property type="evidence" value="ECO:0007669"/>
    <property type="project" value="UniProtKB-KW"/>
</dbReference>